<feature type="non-terminal residue" evidence="2">
    <location>
        <position position="1"/>
    </location>
</feature>
<dbReference type="AlphaFoldDB" id="A0A0F9BMR2"/>
<gene>
    <name evidence="2" type="ORF">LCGC14_2508440</name>
</gene>
<organism evidence="2">
    <name type="scientific">marine sediment metagenome</name>
    <dbReference type="NCBI Taxonomy" id="412755"/>
    <lineage>
        <taxon>unclassified sequences</taxon>
        <taxon>metagenomes</taxon>
        <taxon>ecological metagenomes</taxon>
    </lineage>
</organism>
<comment type="caution">
    <text evidence="2">The sequence shown here is derived from an EMBL/GenBank/DDBJ whole genome shotgun (WGS) entry which is preliminary data.</text>
</comment>
<feature type="region of interest" description="Disordered" evidence="1">
    <location>
        <begin position="1"/>
        <end position="31"/>
    </location>
</feature>
<accession>A0A0F9BMR2</accession>
<evidence type="ECO:0000256" key="1">
    <source>
        <dbReference type="SAM" id="MobiDB-lite"/>
    </source>
</evidence>
<protein>
    <submittedName>
        <fullName evidence="2">Uncharacterized protein</fullName>
    </submittedName>
</protein>
<reference evidence="2" key="1">
    <citation type="journal article" date="2015" name="Nature">
        <title>Complex archaea that bridge the gap between prokaryotes and eukaryotes.</title>
        <authorList>
            <person name="Spang A."/>
            <person name="Saw J.H."/>
            <person name="Jorgensen S.L."/>
            <person name="Zaremba-Niedzwiedzka K."/>
            <person name="Martijn J."/>
            <person name="Lind A.E."/>
            <person name="van Eijk R."/>
            <person name="Schleper C."/>
            <person name="Guy L."/>
            <person name="Ettema T.J."/>
        </authorList>
    </citation>
    <scope>NUCLEOTIDE SEQUENCE</scope>
</reference>
<sequence length="62" mass="6405">LGKRKDTDSTSEDVSGGGSGTTPTSKSDADLLEAFGTGEDVDRSKIAEILRKQGIDVPPGIK</sequence>
<proteinExistence type="predicted"/>
<evidence type="ECO:0000313" key="2">
    <source>
        <dbReference type="EMBL" id="KKL15152.1"/>
    </source>
</evidence>
<name>A0A0F9BMR2_9ZZZZ</name>
<dbReference type="EMBL" id="LAZR01040172">
    <property type="protein sequence ID" value="KKL15152.1"/>
    <property type="molecule type" value="Genomic_DNA"/>
</dbReference>